<dbReference type="EMBL" id="JAWWNJ010000037">
    <property type="protein sequence ID" value="KAK7022595.1"/>
    <property type="molecule type" value="Genomic_DNA"/>
</dbReference>
<dbReference type="Proteomes" id="UP001362999">
    <property type="component" value="Unassembled WGS sequence"/>
</dbReference>
<reference evidence="2 3" key="1">
    <citation type="journal article" date="2024" name="J Genomics">
        <title>Draft genome sequencing and assembly of Favolaschia claudopus CIRM-BRFM 2984 isolated from oak limbs.</title>
        <authorList>
            <person name="Navarro D."/>
            <person name="Drula E."/>
            <person name="Chaduli D."/>
            <person name="Cazenave R."/>
            <person name="Ahrendt S."/>
            <person name="Wang J."/>
            <person name="Lipzen A."/>
            <person name="Daum C."/>
            <person name="Barry K."/>
            <person name="Grigoriev I.V."/>
            <person name="Favel A."/>
            <person name="Rosso M.N."/>
            <person name="Martin F."/>
        </authorList>
    </citation>
    <scope>NUCLEOTIDE SEQUENCE [LARGE SCALE GENOMIC DNA]</scope>
    <source>
        <strain evidence="2 3">CIRM-BRFM 2984</strain>
    </source>
</reference>
<keyword evidence="3" id="KW-1185">Reference proteome</keyword>
<evidence type="ECO:0000313" key="2">
    <source>
        <dbReference type="EMBL" id="KAK7022595.1"/>
    </source>
</evidence>
<protein>
    <submittedName>
        <fullName evidence="2">Uncharacterized protein</fullName>
    </submittedName>
</protein>
<feature type="region of interest" description="Disordered" evidence="1">
    <location>
        <begin position="1"/>
        <end position="24"/>
    </location>
</feature>
<accession>A0AAW0B9C0</accession>
<sequence length="242" mass="26586">MSQDPLLSFPDLSSRSDFDETEDAFHSRGNASYISSSEPCQKESHLPAQLANYASNTEAAPLDNTPRMDYFSSEVFRHRFAATYDERAGLAPLIHYLEGFASPAPPSMNTNGVSVSNPFPPLPRSSKIHFHAEPELIPAPIQLSNDVLFNPTADNSTPTDLRYTQFSASLRQIMSQSDIDPHTLIASMLAQGHLDASCLRVILLPHGNVGGSRLVRTTNLKVYRTANKQSIYVLAPKDDLLG</sequence>
<comment type="caution">
    <text evidence="2">The sequence shown here is derived from an EMBL/GenBank/DDBJ whole genome shotgun (WGS) entry which is preliminary data.</text>
</comment>
<evidence type="ECO:0000256" key="1">
    <source>
        <dbReference type="SAM" id="MobiDB-lite"/>
    </source>
</evidence>
<evidence type="ECO:0000313" key="3">
    <source>
        <dbReference type="Proteomes" id="UP001362999"/>
    </source>
</evidence>
<proteinExistence type="predicted"/>
<dbReference type="AlphaFoldDB" id="A0AAW0B9C0"/>
<gene>
    <name evidence="2" type="ORF">R3P38DRAFT_2780590</name>
</gene>
<organism evidence="2 3">
    <name type="scientific">Favolaschia claudopus</name>
    <dbReference type="NCBI Taxonomy" id="2862362"/>
    <lineage>
        <taxon>Eukaryota</taxon>
        <taxon>Fungi</taxon>
        <taxon>Dikarya</taxon>
        <taxon>Basidiomycota</taxon>
        <taxon>Agaricomycotina</taxon>
        <taxon>Agaricomycetes</taxon>
        <taxon>Agaricomycetidae</taxon>
        <taxon>Agaricales</taxon>
        <taxon>Marasmiineae</taxon>
        <taxon>Mycenaceae</taxon>
        <taxon>Favolaschia</taxon>
    </lineage>
</organism>
<feature type="compositionally biased region" description="Polar residues" evidence="1">
    <location>
        <begin position="1"/>
        <end position="13"/>
    </location>
</feature>
<name>A0AAW0B9C0_9AGAR</name>
<feature type="compositionally biased region" description="Basic and acidic residues" evidence="1">
    <location>
        <begin position="14"/>
        <end position="24"/>
    </location>
</feature>